<evidence type="ECO:0000313" key="3">
    <source>
        <dbReference type="EMBL" id="MST32244.1"/>
    </source>
</evidence>
<evidence type="ECO:0000256" key="2">
    <source>
        <dbReference type="SAM" id="Phobius"/>
    </source>
</evidence>
<evidence type="ECO:0000256" key="1">
    <source>
        <dbReference type="SAM" id="MobiDB-lite"/>
    </source>
</evidence>
<feature type="transmembrane region" description="Helical" evidence="2">
    <location>
        <begin position="46"/>
        <end position="69"/>
    </location>
</feature>
<feature type="transmembrane region" description="Helical" evidence="2">
    <location>
        <begin position="76"/>
        <end position="95"/>
    </location>
</feature>
<dbReference type="SUPFAM" id="SSF48317">
    <property type="entry name" value="Acid phosphatase/Vanadium-dependent haloperoxidase"/>
    <property type="match status" value="1"/>
</dbReference>
<keyword evidence="2" id="KW-0812">Transmembrane</keyword>
<gene>
    <name evidence="3" type="ORF">GHK86_05840</name>
</gene>
<keyword evidence="2" id="KW-1133">Transmembrane helix</keyword>
<feature type="transmembrane region" description="Helical" evidence="2">
    <location>
        <begin position="149"/>
        <end position="174"/>
    </location>
</feature>
<dbReference type="Gene3D" id="1.20.144.10">
    <property type="entry name" value="Phosphatidic acid phosphatase type 2/haloperoxidase"/>
    <property type="match status" value="1"/>
</dbReference>
<feature type="transmembrane region" description="Helical" evidence="2">
    <location>
        <begin position="107"/>
        <end position="129"/>
    </location>
</feature>
<reference evidence="3 4" key="1">
    <citation type="submission" date="2019-11" db="EMBL/GenBank/DDBJ databases">
        <title>Acidiferrimicrobium australis gen. nov., sp. nov., an acidophilic and obligately heterotrophic, member of the Actinobacteria that catalyses dissimilatory oxido- reduction of iron isolated from metal-rich acidic water in Chile.</title>
        <authorList>
            <person name="Gonzalez D."/>
            <person name="Huber K."/>
            <person name="Hedrich S."/>
            <person name="Rojas-Villalobos C."/>
            <person name="Quatrini R."/>
            <person name="Dinamarca M.A."/>
            <person name="Schwarz A."/>
            <person name="Canales C."/>
            <person name="Nancucheo I."/>
        </authorList>
    </citation>
    <scope>NUCLEOTIDE SEQUENCE [LARGE SCALE GENOMIC DNA]</scope>
    <source>
        <strain evidence="3 4">USS-CCA1</strain>
    </source>
</reference>
<evidence type="ECO:0000313" key="4">
    <source>
        <dbReference type="Proteomes" id="UP000437736"/>
    </source>
</evidence>
<keyword evidence="4" id="KW-1185">Reference proteome</keyword>
<organism evidence="3 4">
    <name type="scientific">Acidiferrimicrobium australe</name>
    <dbReference type="NCBI Taxonomy" id="2664430"/>
    <lineage>
        <taxon>Bacteria</taxon>
        <taxon>Bacillati</taxon>
        <taxon>Actinomycetota</taxon>
        <taxon>Acidimicrobiia</taxon>
        <taxon>Acidimicrobiales</taxon>
        <taxon>Acidimicrobiaceae</taxon>
        <taxon>Acidiferrimicrobium</taxon>
    </lineage>
</organism>
<evidence type="ECO:0008006" key="5">
    <source>
        <dbReference type="Google" id="ProtNLM"/>
    </source>
</evidence>
<comment type="caution">
    <text evidence="3">The sequence shown here is derived from an EMBL/GenBank/DDBJ whole genome shotgun (WGS) entry which is preliminary data.</text>
</comment>
<feature type="region of interest" description="Disordered" evidence="1">
    <location>
        <begin position="201"/>
        <end position="220"/>
    </location>
</feature>
<dbReference type="EMBL" id="WJHE01000253">
    <property type="protein sequence ID" value="MST32244.1"/>
    <property type="molecule type" value="Genomic_DNA"/>
</dbReference>
<proteinExistence type="predicted"/>
<accession>A0ABW9QS34</accession>
<dbReference type="InterPro" id="IPR036938">
    <property type="entry name" value="PAP2/HPO_sf"/>
</dbReference>
<dbReference type="Proteomes" id="UP000437736">
    <property type="component" value="Unassembled WGS sequence"/>
</dbReference>
<sequence>MAFTVGAAAWLAAWGWLVRHGASPLWVDTQATAALAAGKQVQDEGIRLLTVEGPAGAVVAAVGLSLLAVGFRSTRGAFAVLAGVALEVTSVQWVVKPLVGRHELAPGYSFPSSHVGAVVAVATSASLLVSRRGPVGRSLRPGLGRLVRWLVAAAGAGDVALVGAATITTGGHLFSDVVAVIPWAVAVPWLTFALMVPPVAEPGGPERRRPRTHRAAVPST</sequence>
<name>A0ABW9QS34_9ACTN</name>
<feature type="transmembrane region" description="Helical" evidence="2">
    <location>
        <begin position="180"/>
        <end position="200"/>
    </location>
</feature>
<protein>
    <recommendedName>
        <fullName evidence="5">Phosphatase PAP2 family protein</fullName>
    </recommendedName>
</protein>
<keyword evidence="2" id="KW-0472">Membrane</keyword>